<feature type="transmembrane region" description="Helical" evidence="6">
    <location>
        <begin position="286"/>
        <end position="304"/>
    </location>
</feature>
<feature type="transmembrane region" description="Helical" evidence="6">
    <location>
        <begin position="464"/>
        <end position="480"/>
    </location>
</feature>
<evidence type="ECO:0000256" key="1">
    <source>
        <dbReference type="ARBA" id="ARBA00004141"/>
    </source>
</evidence>
<gene>
    <name evidence="7" type="ORF">SAMN04488518_113158</name>
</gene>
<evidence type="ECO:0000256" key="2">
    <source>
        <dbReference type="ARBA" id="ARBA00022448"/>
    </source>
</evidence>
<keyword evidence="6" id="KW-0592">Phosphate transport</keyword>
<evidence type="ECO:0000256" key="6">
    <source>
        <dbReference type="RuleBase" id="RU363058"/>
    </source>
</evidence>
<keyword evidence="4 6" id="KW-1133">Transmembrane helix</keyword>
<feature type="transmembrane region" description="Helical" evidence="6">
    <location>
        <begin position="146"/>
        <end position="167"/>
    </location>
</feature>
<dbReference type="Pfam" id="PF01384">
    <property type="entry name" value="PHO4"/>
    <property type="match status" value="1"/>
</dbReference>
<feature type="transmembrane region" description="Helical" evidence="6">
    <location>
        <begin position="310"/>
        <end position="332"/>
    </location>
</feature>
<feature type="transmembrane region" description="Helical" evidence="6">
    <location>
        <begin position="353"/>
        <end position="372"/>
    </location>
</feature>
<organism evidence="7 8">
    <name type="scientific">Pseudovibrio ascidiaceicola</name>
    <dbReference type="NCBI Taxonomy" id="285279"/>
    <lineage>
        <taxon>Bacteria</taxon>
        <taxon>Pseudomonadati</taxon>
        <taxon>Pseudomonadota</taxon>
        <taxon>Alphaproteobacteria</taxon>
        <taxon>Hyphomicrobiales</taxon>
        <taxon>Stappiaceae</taxon>
        <taxon>Pseudovibrio</taxon>
    </lineage>
</organism>
<comment type="caution">
    <text evidence="7">The sequence shown here is derived from an EMBL/GenBank/DDBJ whole genome shotgun (WGS) entry which is preliminary data.</text>
</comment>
<comment type="subcellular location">
    <subcellularLocation>
        <location evidence="1 6">Membrane</location>
        <topology evidence="1 6">Multi-pass membrane protein</topology>
    </subcellularLocation>
</comment>
<keyword evidence="2 6" id="KW-0813">Transport</keyword>
<dbReference type="PANTHER" id="PTHR11101:SF80">
    <property type="entry name" value="PHOSPHATE TRANSPORTER"/>
    <property type="match status" value="1"/>
</dbReference>
<keyword evidence="3 6" id="KW-0812">Transmembrane</keyword>
<evidence type="ECO:0000256" key="4">
    <source>
        <dbReference type="ARBA" id="ARBA00022989"/>
    </source>
</evidence>
<feature type="transmembrane region" description="Helical" evidence="6">
    <location>
        <begin position="112"/>
        <end position="134"/>
    </location>
</feature>
<feature type="transmembrane region" description="Helical" evidence="6">
    <location>
        <begin position="439"/>
        <end position="458"/>
    </location>
</feature>
<dbReference type="InterPro" id="IPR001204">
    <property type="entry name" value="Phos_transporter"/>
</dbReference>
<protein>
    <recommendedName>
        <fullName evidence="6">Phosphate transporter</fullName>
    </recommendedName>
</protein>
<dbReference type="EMBL" id="FOSK01000013">
    <property type="protein sequence ID" value="SFK99973.1"/>
    <property type="molecule type" value="Genomic_DNA"/>
</dbReference>
<sequence>MPAHLRATLPHSRCALACLCPVMKGGCKIVVRCYACCQVHEKLREEDAAKKVYSMSNLRKKPTLDKDLDKFSRLELAGNAMARPLVAPAVAFVFLMFAMAMAGFYVSDHPNAIIIVAAAGIGAYLAINIGANDVANNVGPSVGSKALTIGGALLLAAVFESAGALIAGGDVVKTVSKGIIDATQVTDYTDFVKLMLAALISAAVWLNLATWIGAPVSTTHSIVGGVMGGGIAAAGFGSVSWGTMSGIAASWVISPVLGGIIAALFLAFIKSFIIYQQDKIAAARRWVPLLIAIMAGAFATYLAMKGLKKIVKIDIEIALLLGAIAFVAALAICRPLIRRQSEGMENRNQSLRILFRWPLIFSAALLSFAHGANDVANAIGPLAAIVHTVQEGGIAKAVTIPLWVMLIGAFGISFGLMLFGPKLIRMVGEKITKLNPMRAYCVSLSAAITVIFASWLGLPVSSTHIAVGAIFGVGFFREWYTMKSKRRIAFVKESTGMESYKQNTVKEDEKRRMLVRRSHFMTIIAAWVITVPLAAILSAALFFVLDLFVF</sequence>
<proteinExistence type="inferred from homology"/>
<accession>A0A1I4E3Y4</accession>
<keyword evidence="5 6" id="KW-0472">Membrane</keyword>
<evidence type="ECO:0000313" key="8">
    <source>
        <dbReference type="Proteomes" id="UP000199598"/>
    </source>
</evidence>
<dbReference type="Proteomes" id="UP000199598">
    <property type="component" value="Unassembled WGS sequence"/>
</dbReference>
<reference evidence="7 8" key="1">
    <citation type="submission" date="2016-10" db="EMBL/GenBank/DDBJ databases">
        <authorList>
            <person name="Varghese N."/>
            <person name="Submissions S."/>
        </authorList>
    </citation>
    <scope>NUCLEOTIDE SEQUENCE [LARGE SCALE GENOMIC DNA]</scope>
    <source>
        <strain evidence="7 8">DSM 16392</strain>
    </source>
</reference>
<comment type="similarity">
    <text evidence="6">Belongs to the inorganic phosphate transporter (PiT) (TC 2.A.20) family.</text>
</comment>
<feature type="transmembrane region" description="Helical" evidence="6">
    <location>
        <begin position="194"/>
        <end position="214"/>
    </location>
</feature>
<dbReference type="PANTHER" id="PTHR11101">
    <property type="entry name" value="PHOSPHATE TRANSPORTER"/>
    <property type="match status" value="1"/>
</dbReference>
<keyword evidence="8" id="KW-1185">Reference proteome</keyword>
<evidence type="ECO:0000256" key="5">
    <source>
        <dbReference type="ARBA" id="ARBA00023136"/>
    </source>
</evidence>
<evidence type="ECO:0000256" key="3">
    <source>
        <dbReference type="ARBA" id="ARBA00022692"/>
    </source>
</evidence>
<evidence type="ECO:0000313" key="7">
    <source>
        <dbReference type="EMBL" id="SFK99973.1"/>
    </source>
</evidence>
<name>A0A1I4E3Y4_9HYPH</name>
<feature type="transmembrane region" description="Helical" evidence="6">
    <location>
        <begin position="248"/>
        <end position="274"/>
    </location>
</feature>
<feature type="transmembrane region" description="Helical" evidence="6">
    <location>
        <begin position="85"/>
        <end position="106"/>
    </location>
</feature>
<feature type="transmembrane region" description="Helical" evidence="6">
    <location>
        <begin position="520"/>
        <end position="545"/>
    </location>
</feature>
<feature type="transmembrane region" description="Helical" evidence="6">
    <location>
        <begin position="221"/>
        <end position="242"/>
    </location>
</feature>
<feature type="transmembrane region" description="Helical" evidence="6">
    <location>
        <begin position="400"/>
        <end position="419"/>
    </location>
</feature>